<name>A0A128A2W3_9ARCH</name>
<reference evidence="2" key="1">
    <citation type="submission" date="2015-10" db="EMBL/GenBank/DDBJ databases">
        <authorList>
            <person name="Lehtovirta-Morley L.E."/>
            <person name="Vieille C."/>
        </authorList>
    </citation>
    <scope>NUCLEOTIDE SEQUENCE [LARGE SCALE GENOMIC DNA]</scope>
</reference>
<protein>
    <recommendedName>
        <fullName evidence="3">DUF371 domain-containing protein</fullName>
    </recommendedName>
</protein>
<dbReference type="AlphaFoldDB" id="A0A128A2W3"/>
<dbReference type="Proteomes" id="UP000196239">
    <property type="component" value="Chromosome 1"/>
</dbReference>
<keyword evidence="2" id="KW-1185">Reference proteome</keyword>
<dbReference type="InterPro" id="IPR023131">
    <property type="entry name" value="Mth639-like_dom_sf"/>
</dbReference>
<dbReference type="Pfam" id="PF04027">
    <property type="entry name" value="DUF371"/>
    <property type="match status" value="1"/>
</dbReference>
<organism evidence="1 2">
    <name type="scientific">Nitrosotalea devaniterrae</name>
    <dbReference type="NCBI Taxonomy" id="1078905"/>
    <lineage>
        <taxon>Archaea</taxon>
        <taxon>Nitrososphaerota</taxon>
        <taxon>Nitrososphaeria</taxon>
        <taxon>Nitrosotaleales</taxon>
        <taxon>Nitrosotaleaceae</taxon>
        <taxon>Nitrosotalea</taxon>
    </lineage>
</organism>
<dbReference type="PANTHER" id="PTHR40696">
    <property type="entry name" value="DUF371 FAMILY PROTEIN"/>
    <property type="match status" value="1"/>
</dbReference>
<dbReference type="Gene3D" id="2.60.120.630">
    <property type="entry name" value="mth639 domain like"/>
    <property type="match status" value="1"/>
</dbReference>
<evidence type="ECO:0008006" key="3">
    <source>
        <dbReference type="Google" id="ProtNLM"/>
    </source>
</evidence>
<accession>A0A128A2W3</accession>
<sequence length="138" mass="15069">MRFEISFHGHENVRSLHPKSIEITTDPDLTVNGDCIIGVGASCGCLGIPDEMKTLLQKPESEITCTILVGDMTFKITGHGSEKLTLKNPHDIVIRKSNFTCPRTLSIGCDAASDSIPPQIIKALQNPKARGIFRIEVK</sequence>
<evidence type="ECO:0000313" key="2">
    <source>
        <dbReference type="Proteomes" id="UP000196239"/>
    </source>
</evidence>
<evidence type="ECO:0000313" key="1">
    <source>
        <dbReference type="EMBL" id="CUR51691.1"/>
    </source>
</evidence>
<dbReference type="InterPro" id="IPR007171">
    <property type="entry name" value="DUF371"/>
</dbReference>
<dbReference type="KEGG" id="ndv:NDEV_0926"/>
<gene>
    <name evidence="1" type="ORF">NDEV_0926</name>
</gene>
<proteinExistence type="predicted"/>
<dbReference type="EMBL" id="LN890280">
    <property type="protein sequence ID" value="CUR51691.1"/>
    <property type="molecule type" value="Genomic_DNA"/>
</dbReference>
<dbReference type="PANTHER" id="PTHR40696:SF1">
    <property type="entry name" value="DUF371 DOMAIN-CONTAINING PROTEIN"/>
    <property type="match status" value="1"/>
</dbReference>